<dbReference type="Pfam" id="PF13556">
    <property type="entry name" value="HTH_30"/>
    <property type="match status" value="1"/>
</dbReference>
<dbReference type="Proteomes" id="UP000305238">
    <property type="component" value="Unassembled WGS sequence"/>
</dbReference>
<evidence type="ECO:0000313" key="5">
    <source>
        <dbReference type="Proteomes" id="UP000305238"/>
    </source>
</evidence>
<dbReference type="Pfam" id="PF01590">
    <property type="entry name" value="GAF"/>
    <property type="match status" value="1"/>
</dbReference>
<reference evidence="4 5" key="1">
    <citation type="submission" date="2019-05" db="EMBL/GenBank/DDBJ databases">
        <title>Draft genome sequence of Actinomadura geliboluensis A8036.</title>
        <authorList>
            <person name="Saricaoglu S."/>
            <person name="Isik K."/>
        </authorList>
    </citation>
    <scope>NUCLEOTIDE SEQUENCE [LARGE SCALE GENOMIC DNA]</scope>
    <source>
        <strain evidence="4 5">A8036</strain>
    </source>
</reference>
<dbReference type="AlphaFoldDB" id="A0A5S4GI57"/>
<dbReference type="InterPro" id="IPR029016">
    <property type="entry name" value="GAF-like_dom_sf"/>
</dbReference>
<evidence type="ECO:0000259" key="3">
    <source>
        <dbReference type="SMART" id="SM00065"/>
    </source>
</evidence>
<keyword evidence="5" id="KW-1185">Reference proteome</keyword>
<dbReference type="InterPro" id="IPR042070">
    <property type="entry name" value="PucR_C-HTH_sf"/>
</dbReference>
<name>A0A5S4GI57_9ACTN</name>
<keyword evidence="2" id="KW-0175">Coiled coil</keyword>
<dbReference type="InterPro" id="IPR003018">
    <property type="entry name" value="GAF"/>
</dbReference>
<dbReference type="Gene3D" id="3.30.450.40">
    <property type="match status" value="1"/>
</dbReference>
<dbReference type="InterPro" id="IPR041522">
    <property type="entry name" value="CdaR_GGDEF"/>
</dbReference>
<dbReference type="InterPro" id="IPR025736">
    <property type="entry name" value="PucR_C-HTH_dom"/>
</dbReference>
<proteinExistence type="inferred from homology"/>
<accession>A0A5S4GI57</accession>
<dbReference type="Gene3D" id="1.10.10.2840">
    <property type="entry name" value="PucR C-terminal helix-turn-helix domain"/>
    <property type="match status" value="1"/>
</dbReference>
<comment type="similarity">
    <text evidence="1">Belongs to the CdaR family.</text>
</comment>
<evidence type="ECO:0000256" key="2">
    <source>
        <dbReference type="SAM" id="Coils"/>
    </source>
</evidence>
<evidence type="ECO:0000313" key="4">
    <source>
        <dbReference type="EMBL" id="TMR32643.1"/>
    </source>
</evidence>
<dbReference type="Pfam" id="PF17853">
    <property type="entry name" value="GGDEF_2"/>
    <property type="match status" value="1"/>
</dbReference>
<feature type="domain" description="GAF" evidence="3">
    <location>
        <begin position="81"/>
        <end position="232"/>
    </location>
</feature>
<feature type="coiled-coil region" evidence="2">
    <location>
        <begin position="224"/>
        <end position="255"/>
    </location>
</feature>
<sequence>MARMSCGDFLELLAREASPVEFEGPLVQARADGAPPAVLAELEAAKLAALRVRMIMRRHARREAELAALFDTAGDLAGLRDLDAVLEAITRRARRLLSADIAYLTLNDDERGDTYMRVTDGSVSAAFRRLRLPMGTGLVGLVAQTAMPYNSAHYLGDGQFQHRGYIDDAVAEEGLVAILGVPMRLGSRVIGVLTAANRSERPFDQEEVALLGSLAAHAAIAIDNARLLDETRTALEELSAANEEVKARSAAVERAARAHDRMTAVVVRGGGVEDVGAVVTELLGGTLYVLDADGRRLATTGIDSGGLSDEELTGVSASAHSARAQGRTVRRGDLWIASVSTGDEMLGTLVLRTADEVDDADQRILERAALVTALLLLFQRSVTEAEGRVRGELLDDLLSGRRTGVEALTARARRVDVDLSAPHVVLCAKYESREHRQRAAFWASSFAAVEHGLAASRVEEVVLLLPGDRPGDTARRVAKELGGSLGGPATVGAAGPVRGPAEVAAAHREAQRCADALLALGRRGDGAGASELGFVGLLIGDDRDVTGFLAGALGPVLDYDERRGTALVQTLEAYFGTGGNLSRTAERLHIHVNTVSQRLDRVARLLGEDWQSPERALELQLALRLHRRFQHRRFRRRRPPWGRVRVRCARGTCGRRPGRARCPRRRAGTAARPG</sequence>
<dbReference type="EMBL" id="VCKZ01000260">
    <property type="protein sequence ID" value="TMR32643.1"/>
    <property type="molecule type" value="Genomic_DNA"/>
</dbReference>
<dbReference type="InterPro" id="IPR051448">
    <property type="entry name" value="CdaR-like_regulators"/>
</dbReference>
<dbReference type="PANTHER" id="PTHR33744:SF1">
    <property type="entry name" value="DNA-BINDING TRANSCRIPTIONAL ACTIVATOR ADER"/>
    <property type="match status" value="1"/>
</dbReference>
<dbReference type="OrthoDB" id="8026818at2"/>
<comment type="caution">
    <text evidence="4">The sequence shown here is derived from an EMBL/GenBank/DDBJ whole genome shotgun (WGS) entry which is preliminary data.</text>
</comment>
<gene>
    <name evidence="4" type="ORF">ETD96_29160</name>
</gene>
<evidence type="ECO:0000256" key="1">
    <source>
        <dbReference type="ARBA" id="ARBA00006754"/>
    </source>
</evidence>
<organism evidence="4 5">
    <name type="scientific">Actinomadura geliboluensis</name>
    <dbReference type="NCBI Taxonomy" id="882440"/>
    <lineage>
        <taxon>Bacteria</taxon>
        <taxon>Bacillati</taxon>
        <taxon>Actinomycetota</taxon>
        <taxon>Actinomycetes</taxon>
        <taxon>Streptosporangiales</taxon>
        <taxon>Thermomonosporaceae</taxon>
        <taxon>Actinomadura</taxon>
    </lineage>
</organism>
<dbReference type="PANTHER" id="PTHR33744">
    <property type="entry name" value="CARBOHYDRATE DIACID REGULATOR"/>
    <property type="match status" value="1"/>
</dbReference>
<protein>
    <submittedName>
        <fullName evidence="4">GAF domain-containing protein</fullName>
    </submittedName>
</protein>
<dbReference type="SUPFAM" id="SSF55781">
    <property type="entry name" value="GAF domain-like"/>
    <property type="match status" value="1"/>
</dbReference>
<dbReference type="SMART" id="SM00065">
    <property type="entry name" value="GAF"/>
    <property type="match status" value="1"/>
</dbReference>